<evidence type="ECO:0008006" key="4">
    <source>
        <dbReference type="Google" id="ProtNLM"/>
    </source>
</evidence>
<keyword evidence="1" id="KW-0812">Transmembrane</keyword>
<keyword evidence="1" id="KW-1133">Transmembrane helix</keyword>
<evidence type="ECO:0000256" key="1">
    <source>
        <dbReference type="SAM" id="Phobius"/>
    </source>
</evidence>
<reference evidence="2 3" key="1">
    <citation type="journal article" date="2016" name="Nat. Commun.">
        <title>Thousands of microbial genomes shed light on interconnected biogeochemical processes in an aquifer system.</title>
        <authorList>
            <person name="Anantharaman K."/>
            <person name="Brown C.T."/>
            <person name="Hug L.A."/>
            <person name="Sharon I."/>
            <person name="Castelle C.J."/>
            <person name="Probst A.J."/>
            <person name="Thomas B.C."/>
            <person name="Singh A."/>
            <person name="Wilkins M.J."/>
            <person name="Karaoz U."/>
            <person name="Brodie E.L."/>
            <person name="Williams K.H."/>
            <person name="Hubbard S.S."/>
            <person name="Banfield J.F."/>
        </authorList>
    </citation>
    <scope>NUCLEOTIDE SEQUENCE [LARGE SCALE GENOMIC DNA]</scope>
</reference>
<protein>
    <recommendedName>
        <fullName evidence="4">DUF916 domain-containing protein</fullName>
    </recommendedName>
</protein>
<accession>A0A1F7G9K9</accession>
<organism evidence="2 3">
    <name type="scientific">Candidatus Roizmanbacteria bacterium RIFCSPHIGHO2_01_FULL_39_12b</name>
    <dbReference type="NCBI Taxonomy" id="1802030"/>
    <lineage>
        <taxon>Bacteria</taxon>
        <taxon>Candidatus Roizmaniibacteriota</taxon>
    </lineage>
</organism>
<sequence>MKNYNSKIEMTRTVIPNAHRVIPNAHRVIPNAHRVIPNLFRDLVVKMLKPSFVQDYGRAQRVQHDKKILIYLLFFLSLLTFNLGHVSAQAILPLQVSPARQEIELDPMGKGAVNVKFFNLTDSPLSGTIKVADFTVTDKDGTPRIIDNTSQASPRFSGSAWVKTNYDRVTIPANDVLTVQARINVPENVRPGGRYIAVYFEPELTVGRPIGQTVKEGALGISPRIASLVFVRVKGQVTEQAVASRFFATTFQEYGPVTVTTEILNRGDYHIRPRGVITMANMFDGLVDQSKLEEINIFPDASREYTNKVGTKWMFGRYKINLVASYGDTGKAIAQSMYVYVMPWKVITVILIALILIILMSRHFYQNLIARQHILGERIEKESSEIERLKEKLRGRDE</sequence>
<evidence type="ECO:0000313" key="2">
    <source>
        <dbReference type="EMBL" id="OGK15536.1"/>
    </source>
</evidence>
<dbReference type="Proteomes" id="UP000178372">
    <property type="component" value="Unassembled WGS sequence"/>
</dbReference>
<comment type="caution">
    <text evidence="2">The sequence shown here is derived from an EMBL/GenBank/DDBJ whole genome shotgun (WGS) entry which is preliminary data.</text>
</comment>
<name>A0A1F7G9K9_9BACT</name>
<gene>
    <name evidence="2" type="ORF">A2690_01235</name>
</gene>
<feature type="transmembrane region" description="Helical" evidence="1">
    <location>
        <begin position="68"/>
        <end position="88"/>
    </location>
</feature>
<proteinExistence type="predicted"/>
<dbReference type="AlphaFoldDB" id="A0A1F7G9K9"/>
<keyword evidence="1" id="KW-0472">Membrane</keyword>
<evidence type="ECO:0000313" key="3">
    <source>
        <dbReference type="Proteomes" id="UP000178372"/>
    </source>
</evidence>
<feature type="transmembrane region" description="Helical" evidence="1">
    <location>
        <begin position="337"/>
        <end position="359"/>
    </location>
</feature>
<dbReference type="EMBL" id="MFZF01000029">
    <property type="protein sequence ID" value="OGK15536.1"/>
    <property type="molecule type" value="Genomic_DNA"/>
</dbReference>